<dbReference type="EMBL" id="FOBF01000042">
    <property type="protein sequence ID" value="SEN84650.1"/>
    <property type="molecule type" value="Genomic_DNA"/>
</dbReference>
<keyword evidence="2" id="KW-0680">Restriction system</keyword>
<sequence>MSRIDDLITELAPKGVPIKPLGEVGSFIRGRRFTKADRVDDGLPSIHYGEIYTHYGVATSDTISHLRADLAPTLRFAQPGDVIIAAVGETVEDVGKAVAWLGTEQVAVHDDCFIFRSSLDPKFVVYFMQSDAFNKAKEAFVARAKVKRLSGSGLARLRIPLPPIEVQREIVRVLDSFQLLEAELVEELEARKQQRLAFAYALPETPHIRALSSGTTEHVRLGEISTPYVESLRVQADETYTNLGVKWYGEGVFARESKPGSAIKGTTLYRVKPGQFIYNRMFVIEGSFAVVPPELAHGVVSSEFPVYDLDSSRVLPEWLLLYFQDEYTLKRVSAEVTGVERGSTKSRRRWKQEQFEAFQIELPSVPAQRELLRVLGTVTALESALRDELVARRKQFAYYRDKLLTFEELLV</sequence>
<protein>
    <submittedName>
        <fullName evidence="6">Type I restriction enzyme, S subunit</fullName>
    </submittedName>
</protein>
<evidence type="ECO:0000313" key="7">
    <source>
        <dbReference type="Proteomes" id="UP000198953"/>
    </source>
</evidence>
<dbReference type="SUPFAM" id="SSF116734">
    <property type="entry name" value="DNA methylase specificity domain"/>
    <property type="match status" value="2"/>
</dbReference>
<dbReference type="Pfam" id="PF01420">
    <property type="entry name" value="Methylase_S"/>
    <property type="match status" value="1"/>
</dbReference>
<gene>
    <name evidence="6" type="ORF">SAMN05660976_08452</name>
</gene>
<keyword evidence="7" id="KW-1185">Reference proteome</keyword>
<evidence type="ECO:0000256" key="4">
    <source>
        <dbReference type="ARBA" id="ARBA00038652"/>
    </source>
</evidence>
<evidence type="ECO:0000313" key="6">
    <source>
        <dbReference type="EMBL" id="SEN84650.1"/>
    </source>
</evidence>
<comment type="similarity">
    <text evidence="1">Belongs to the type-I restriction system S methylase family.</text>
</comment>
<dbReference type="GO" id="GO:0009307">
    <property type="term" value="P:DNA restriction-modification system"/>
    <property type="evidence" value="ECO:0007669"/>
    <property type="project" value="UniProtKB-KW"/>
</dbReference>
<dbReference type="AlphaFoldDB" id="A0A1H8JV94"/>
<evidence type="ECO:0000256" key="2">
    <source>
        <dbReference type="ARBA" id="ARBA00022747"/>
    </source>
</evidence>
<dbReference type="PANTHER" id="PTHR43140:SF1">
    <property type="entry name" value="TYPE I RESTRICTION ENZYME ECOKI SPECIFICITY SUBUNIT"/>
    <property type="match status" value="1"/>
</dbReference>
<organism evidence="6 7">
    <name type="scientific">Nonomuraea pusilla</name>
    <dbReference type="NCBI Taxonomy" id="46177"/>
    <lineage>
        <taxon>Bacteria</taxon>
        <taxon>Bacillati</taxon>
        <taxon>Actinomycetota</taxon>
        <taxon>Actinomycetes</taxon>
        <taxon>Streptosporangiales</taxon>
        <taxon>Streptosporangiaceae</taxon>
        <taxon>Nonomuraea</taxon>
    </lineage>
</organism>
<dbReference type="Gene3D" id="3.90.220.20">
    <property type="entry name" value="DNA methylase specificity domains"/>
    <property type="match status" value="2"/>
</dbReference>
<proteinExistence type="inferred from homology"/>
<dbReference type="InterPro" id="IPR000055">
    <property type="entry name" value="Restrct_endonuc_typeI_TRD"/>
</dbReference>
<dbReference type="GO" id="GO:0003677">
    <property type="term" value="F:DNA binding"/>
    <property type="evidence" value="ECO:0007669"/>
    <property type="project" value="UniProtKB-KW"/>
</dbReference>
<accession>A0A1H8JV94</accession>
<dbReference type="OrthoDB" id="3197085at2"/>
<name>A0A1H8JV94_9ACTN</name>
<evidence type="ECO:0000256" key="3">
    <source>
        <dbReference type="ARBA" id="ARBA00023125"/>
    </source>
</evidence>
<dbReference type="STRING" id="46177.SAMN05660976_08452"/>
<dbReference type="Proteomes" id="UP000198953">
    <property type="component" value="Unassembled WGS sequence"/>
</dbReference>
<comment type="subunit">
    <text evidence="4">The methyltransferase is composed of M and S polypeptides.</text>
</comment>
<dbReference type="InterPro" id="IPR044946">
    <property type="entry name" value="Restrct_endonuc_typeI_TRD_sf"/>
</dbReference>
<evidence type="ECO:0000256" key="1">
    <source>
        <dbReference type="ARBA" id="ARBA00010923"/>
    </source>
</evidence>
<evidence type="ECO:0000259" key="5">
    <source>
        <dbReference type="Pfam" id="PF01420"/>
    </source>
</evidence>
<reference evidence="6 7" key="1">
    <citation type="submission" date="2016-10" db="EMBL/GenBank/DDBJ databases">
        <authorList>
            <person name="de Groot N.N."/>
        </authorList>
    </citation>
    <scope>NUCLEOTIDE SEQUENCE [LARGE SCALE GENOMIC DNA]</scope>
    <source>
        <strain evidence="6 7">DSM 43357</strain>
    </source>
</reference>
<dbReference type="PANTHER" id="PTHR43140">
    <property type="entry name" value="TYPE-1 RESTRICTION ENZYME ECOKI SPECIFICITY PROTEIN"/>
    <property type="match status" value="1"/>
</dbReference>
<dbReference type="InterPro" id="IPR051212">
    <property type="entry name" value="Type-I_RE_S_subunit"/>
</dbReference>
<dbReference type="CDD" id="cd17268">
    <property type="entry name" value="RMtype1_S_Ara36733I_TRD1-CR1_like"/>
    <property type="match status" value="1"/>
</dbReference>
<feature type="domain" description="Type I restriction modification DNA specificity" evidence="5">
    <location>
        <begin position="14"/>
        <end position="189"/>
    </location>
</feature>
<keyword evidence="3" id="KW-0238">DNA-binding</keyword>
<dbReference type="RefSeq" id="WP_091106027.1">
    <property type="nucleotide sequence ID" value="NZ_FOBF01000042.1"/>
</dbReference>